<evidence type="ECO:0000256" key="1">
    <source>
        <dbReference type="ARBA" id="ARBA00006739"/>
    </source>
</evidence>
<dbReference type="EMBL" id="BFBR01000003">
    <property type="protein sequence ID" value="GBF57585.1"/>
    <property type="molecule type" value="Genomic_DNA"/>
</dbReference>
<dbReference type="Pfam" id="PF00535">
    <property type="entry name" value="Glycos_transf_2"/>
    <property type="match status" value="1"/>
</dbReference>
<name>A0A2P2E960_9PROT</name>
<dbReference type="GO" id="GO:0016757">
    <property type="term" value="F:glycosyltransferase activity"/>
    <property type="evidence" value="ECO:0007669"/>
    <property type="project" value="UniProtKB-KW"/>
</dbReference>
<keyword evidence="6" id="KW-1185">Reference proteome</keyword>
<dbReference type="PANTHER" id="PTHR43179:SF12">
    <property type="entry name" value="GALACTOFURANOSYLTRANSFERASE GLFT2"/>
    <property type="match status" value="1"/>
</dbReference>
<comment type="similarity">
    <text evidence="1">Belongs to the glycosyltransferase 2 family.</text>
</comment>
<evidence type="ECO:0000313" key="6">
    <source>
        <dbReference type="Proteomes" id="UP000245086"/>
    </source>
</evidence>
<protein>
    <recommendedName>
        <fullName evidence="4">Glycosyltransferase 2-like domain-containing protein</fullName>
    </recommendedName>
</protein>
<gene>
    <name evidence="5" type="ORF">PbB2_01253</name>
</gene>
<dbReference type="CDD" id="cd00761">
    <property type="entry name" value="Glyco_tranf_GTA_type"/>
    <property type="match status" value="1"/>
</dbReference>
<dbReference type="InterPro" id="IPR029044">
    <property type="entry name" value="Nucleotide-diphossugar_trans"/>
</dbReference>
<dbReference type="Proteomes" id="UP000245086">
    <property type="component" value="Unassembled WGS sequence"/>
</dbReference>
<evidence type="ECO:0000313" key="5">
    <source>
        <dbReference type="EMBL" id="GBF57585.1"/>
    </source>
</evidence>
<organism evidence="5 6">
    <name type="scientific">Candidatus Phycosocius bacilliformis</name>
    <dbReference type="NCBI Taxonomy" id="1445552"/>
    <lineage>
        <taxon>Bacteria</taxon>
        <taxon>Pseudomonadati</taxon>
        <taxon>Pseudomonadota</taxon>
        <taxon>Alphaproteobacteria</taxon>
        <taxon>Caulobacterales</taxon>
        <taxon>Caulobacterales incertae sedis</taxon>
        <taxon>Candidatus Phycosocius</taxon>
    </lineage>
</organism>
<keyword evidence="2" id="KW-0328">Glycosyltransferase</keyword>
<reference evidence="5 6" key="1">
    <citation type="journal article" date="2018" name="Genome Announc.">
        <title>Draft Genome Sequence of "Candidatus Phycosocius bacilliformis," an Alphaproteobacterial Ectosymbiont of the Hydrocarbon-Producing Green Alga Botryococcus braunii.</title>
        <authorList>
            <person name="Tanabe Y."/>
            <person name="Yamaguchi H."/>
            <person name="Watanabe M.M."/>
        </authorList>
    </citation>
    <scope>NUCLEOTIDE SEQUENCE [LARGE SCALE GENOMIC DNA]</scope>
    <source>
        <strain evidence="5 6">BOTRYCO-2</strain>
    </source>
</reference>
<comment type="caution">
    <text evidence="5">The sequence shown here is derived from an EMBL/GenBank/DDBJ whole genome shotgun (WGS) entry which is preliminary data.</text>
</comment>
<evidence type="ECO:0000256" key="3">
    <source>
        <dbReference type="ARBA" id="ARBA00022679"/>
    </source>
</evidence>
<dbReference type="OrthoDB" id="4120491at2"/>
<evidence type="ECO:0000256" key="2">
    <source>
        <dbReference type="ARBA" id="ARBA00022676"/>
    </source>
</evidence>
<dbReference type="InterPro" id="IPR001173">
    <property type="entry name" value="Glyco_trans_2-like"/>
</dbReference>
<evidence type="ECO:0000259" key="4">
    <source>
        <dbReference type="Pfam" id="PF00535"/>
    </source>
</evidence>
<feature type="domain" description="Glycosyltransferase 2-like" evidence="4">
    <location>
        <begin position="37"/>
        <end position="135"/>
    </location>
</feature>
<dbReference type="PANTHER" id="PTHR43179">
    <property type="entry name" value="RHAMNOSYLTRANSFERASE WBBL"/>
    <property type="match status" value="1"/>
</dbReference>
<accession>A0A2P2E960</accession>
<dbReference type="RefSeq" id="WP_108984462.1">
    <property type="nucleotide sequence ID" value="NZ_BFBR01000003.1"/>
</dbReference>
<dbReference type="SUPFAM" id="SSF53448">
    <property type="entry name" value="Nucleotide-diphospho-sugar transferases"/>
    <property type="match status" value="1"/>
</dbReference>
<sequence length="309" mass="33386">MSGEHIHDNGVQAATSVALSVAMPFFRNDPCPLISMLTNQVGLLPVELLLVDDGSGSPALTRAVTDLLDEVPAPAKLITLTHNQGRSAARNRLIAASTAPFILFLDSDMAPDRPDFLAQWVKLAQADQTAIAYGGYSTLQIPDCAALALAKHIAEGSDCDPAAARQHRGPLALATSNLLVRKSILADIPFDTDFIGWGWEDVDWALRAAAQGHFVSHVDIPATHLGLDEAAVLLDKFAKAAGNFRRMVDRHPEMAALRSTQMARLMKHIPARGLLKAFMRAIALAEWLPIGLRAFAARLWRALWAAEAL</sequence>
<dbReference type="Gene3D" id="3.90.550.10">
    <property type="entry name" value="Spore Coat Polysaccharide Biosynthesis Protein SpsA, Chain A"/>
    <property type="match status" value="1"/>
</dbReference>
<dbReference type="AlphaFoldDB" id="A0A2P2E960"/>
<proteinExistence type="inferred from homology"/>
<keyword evidence="3" id="KW-0808">Transferase</keyword>